<proteinExistence type="predicted"/>
<dbReference type="InterPro" id="IPR007044">
    <property type="entry name" value="Cyclodeamin/CycHdrlase"/>
</dbReference>
<dbReference type="EMBL" id="CP058998">
    <property type="protein sequence ID" value="QLJ53195.1"/>
    <property type="molecule type" value="Genomic_DNA"/>
</dbReference>
<gene>
    <name evidence="2" type="ORF">Sv326_1020</name>
</gene>
<evidence type="ECO:0000259" key="1">
    <source>
        <dbReference type="Pfam" id="PF04961"/>
    </source>
</evidence>
<protein>
    <submittedName>
        <fullName evidence="2">Formiminotetrahydrofolate cyclodeaminase</fullName>
        <ecNumber evidence="2">4.3.1.4</ecNumber>
    </submittedName>
</protein>
<evidence type="ECO:0000313" key="3">
    <source>
        <dbReference type="Proteomes" id="UP000510821"/>
    </source>
</evidence>
<dbReference type="Proteomes" id="UP000510821">
    <property type="component" value="Chromosome"/>
</dbReference>
<dbReference type="KEGG" id="flt:Sv326_1020"/>
<keyword evidence="2" id="KW-0456">Lyase</keyword>
<dbReference type="InterPro" id="IPR036178">
    <property type="entry name" value="Formintransfe-cycloase-like_sf"/>
</dbReference>
<accession>A0A7D6BHB2</accession>
<name>A0A7D6BHB2_FERL1</name>
<evidence type="ECO:0000313" key="2">
    <source>
        <dbReference type="EMBL" id="QLJ53195.1"/>
    </source>
</evidence>
<dbReference type="SUPFAM" id="SSF101262">
    <property type="entry name" value="Methenyltetrahydrofolate cyclohydrolase-like"/>
    <property type="match status" value="1"/>
</dbReference>
<reference evidence="3" key="1">
    <citation type="submission" date="2020-07" db="EMBL/GenBank/DDBJ databases">
        <title>Metabolic diversity and evolutionary history of the archaeal phylum ###Micrarchaeota### uncovered from a freshwater lake metagenome.</title>
        <authorList>
            <person name="Kadnikov V.V."/>
            <person name="Savvichev A.S."/>
            <person name="Mardanov A.V."/>
            <person name="Beletsky A.V."/>
            <person name="Chupakov A.V."/>
            <person name="Kokryatskaya N.M."/>
            <person name="Pimenov N.V."/>
            <person name="Ravin N.V."/>
        </authorList>
    </citation>
    <scope>NUCLEOTIDE SEQUENCE [LARGE SCALE GENOMIC DNA]</scope>
</reference>
<organism evidence="2 3">
    <name type="scientific">Fermentimicrarchaeum limneticum</name>
    <dbReference type="NCBI Taxonomy" id="2795018"/>
    <lineage>
        <taxon>Archaea</taxon>
        <taxon>Candidatus Micrarchaeota</taxon>
        <taxon>Candidatus Fermentimicrarchaeales</taxon>
        <taxon>Candidatus Fermentimicrarchaeaceae</taxon>
        <taxon>Candidatus Fermentimicrarchaeum</taxon>
    </lineage>
</organism>
<dbReference type="GO" id="GO:0030412">
    <property type="term" value="F:formimidoyltetrahydrofolate cyclodeaminase activity"/>
    <property type="evidence" value="ECO:0007669"/>
    <property type="project" value="UniProtKB-EC"/>
</dbReference>
<dbReference type="Gene3D" id="1.20.120.680">
    <property type="entry name" value="Formiminotetrahydrofolate cyclodeaminase monomer, up-and-down helical bundle"/>
    <property type="match status" value="1"/>
</dbReference>
<feature type="domain" description="Cyclodeaminase/cyclohydrolase" evidence="1">
    <location>
        <begin position="3"/>
        <end position="178"/>
    </location>
</feature>
<dbReference type="Pfam" id="PF04961">
    <property type="entry name" value="FTCD_C"/>
    <property type="match status" value="1"/>
</dbReference>
<dbReference type="EC" id="4.3.1.4" evidence="2"/>
<sequence length="201" mass="21470">MKVHEFLDGLASPSPTPGGGGASALLCSMGAALVSMVCHLTIGKKGYEESEPELKKILEEAEILRKKAEELIDKDTNAFNEVMASYKTPKDKPQRADMIQAALKNATATPLEVAGLGVRVMELSKIIAFRGNINSVSDAGVAMLAADAGVRGALLNIRINLKSVEDEAFKGKMLTEIHELEEKSNGLREEVSGTVSFKLAN</sequence>
<dbReference type="AlphaFoldDB" id="A0A7D6BHB2"/>